<protein>
    <submittedName>
        <fullName evidence="1">Uncharacterized protein</fullName>
    </submittedName>
</protein>
<dbReference type="OrthoDB" id="5131270at2759"/>
<name>A0A9P4PK27_9PLEO</name>
<comment type="caution">
    <text evidence="1">The sequence shown here is derived from an EMBL/GenBank/DDBJ whole genome shotgun (WGS) entry which is preliminary data.</text>
</comment>
<dbReference type="EMBL" id="MU001499">
    <property type="protein sequence ID" value="KAF2445442.1"/>
    <property type="molecule type" value="Genomic_DNA"/>
</dbReference>
<accession>A0A9P4PK27</accession>
<keyword evidence="2" id="KW-1185">Reference proteome</keyword>
<gene>
    <name evidence="1" type="ORF">P171DRAFT_472203</name>
</gene>
<organism evidence="1 2">
    <name type="scientific">Karstenula rhodostoma CBS 690.94</name>
    <dbReference type="NCBI Taxonomy" id="1392251"/>
    <lineage>
        <taxon>Eukaryota</taxon>
        <taxon>Fungi</taxon>
        <taxon>Dikarya</taxon>
        <taxon>Ascomycota</taxon>
        <taxon>Pezizomycotina</taxon>
        <taxon>Dothideomycetes</taxon>
        <taxon>Pleosporomycetidae</taxon>
        <taxon>Pleosporales</taxon>
        <taxon>Massarineae</taxon>
        <taxon>Didymosphaeriaceae</taxon>
        <taxon>Karstenula</taxon>
    </lineage>
</organism>
<evidence type="ECO:0000313" key="2">
    <source>
        <dbReference type="Proteomes" id="UP000799764"/>
    </source>
</evidence>
<evidence type="ECO:0000313" key="1">
    <source>
        <dbReference type="EMBL" id="KAF2445442.1"/>
    </source>
</evidence>
<proteinExistence type="predicted"/>
<dbReference type="AlphaFoldDB" id="A0A9P4PK27"/>
<sequence length="292" mass="32869">MLIPVAHLVSFSDSQQPASSTPTNQHFLQVPNKKTSMLTALFLLTLPLASPWTIPVHPDLSYPPRWTAAPGDRYMRHNGTSVLHSLLNSCLNSRVPQNATRSTFHVSNGRAIFDLVNATLGNPTNESFHVDVYLPHLYYKYVDGPGGSEYNEGVKGKYQMGRTMWRYHYWQSFPEKGRCYLPLNMTEMVVDENENILRSEDLVGLNATLMFQLKDLRHYSVFEQVDQCAYVTLTDEDVQPAEDVVPCDGYNPVSDLARLSRPSSPKNSGARLEKIGLVMLTEMIAAVLWSAM</sequence>
<dbReference type="Proteomes" id="UP000799764">
    <property type="component" value="Unassembled WGS sequence"/>
</dbReference>
<reference evidence="1" key="1">
    <citation type="journal article" date="2020" name="Stud. Mycol.">
        <title>101 Dothideomycetes genomes: a test case for predicting lifestyles and emergence of pathogens.</title>
        <authorList>
            <person name="Haridas S."/>
            <person name="Albert R."/>
            <person name="Binder M."/>
            <person name="Bloem J."/>
            <person name="Labutti K."/>
            <person name="Salamov A."/>
            <person name="Andreopoulos B."/>
            <person name="Baker S."/>
            <person name="Barry K."/>
            <person name="Bills G."/>
            <person name="Bluhm B."/>
            <person name="Cannon C."/>
            <person name="Castanera R."/>
            <person name="Culley D."/>
            <person name="Daum C."/>
            <person name="Ezra D."/>
            <person name="Gonzalez J."/>
            <person name="Henrissat B."/>
            <person name="Kuo A."/>
            <person name="Liang C."/>
            <person name="Lipzen A."/>
            <person name="Lutzoni F."/>
            <person name="Magnuson J."/>
            <person name="Mondo S."/>
            <person name="Nolan M."/>
            <person name="Ohm R."/>
            <person name="Pangilinan J."/>
            <person name="Park H.-J."/>
            <person name="Ramirez L."/>
            <person name="Alfaro M."/>
            <person name="Sun H."/>
            <person name="Tritt A."/>
            <person name="Yoshinaga Y."/>
            <person name="Zwiers L.-H."/>
            <person name="Turgeon B."/>
            <person name="Goodwin S."/>
            <person name="Spatafora J."/>
            <person name="Crous P."/>
            <person name="Grigoriev I."/>
        </authorList>
    </citation>
    <scope>NUCLEOTIDE SEQUENCE</scope>
    <source>
        <strain evidence="1">CBS 690.94</strain>
    </source>
</reference>